<keyword evidence="16" id="KW-1185">Reference proteome</keyword>
<feature type="transmembrane region" description="Helical" evidence="13">
    <location>
        <begin position="417"/>
        <end position="445"/>
    </location>
</feature>
<evidence type="ECO:0000313" key="17">
    <source>
        <dbReference type="WBParaSite" id="NBR_0000123501-mRNA-1"/>
    </source>
</evidence>
<keyword evidence="4 13" id="KW-0812">Transmembrane</keyword>
<proteinExistence type="predicted"/>
<dbReference type="Proteomes" id="UP000271162">
    <property type="component" value="Unassembled WGS sequence"/>
</dbReference>
<dbReference type="GO" id="GO:0042734">
    <property type="term" value="C:presynaptic membrane"/>
    <property type="evidence" value="ECO:0007669"/>
    <property type="project" value="TreeGrafter"/>
</dbReference>
<gene>
    <name evidence="15" type="ORF">NBR_LOCUS1236</name>
</gene>
<feature type="region of interest" description="Disordered" evidence="12">
    <location>
        <begin position="239"/>
        <end position="268"/>
    </location>
</feature>
<reference evidence="15 16" key="2">
    <citation type="submission" date="2018-11" db="EMBL/GenBank/DDBJ databases">
        <authorList>
            <consortium name="Pathogen Informatics"/>
        </authorList>
    </citation>
    <scope>NUCLEOTIDE SEQUENCE [LARGE SCALE GENOMIC DNA]</scope>
</reference>
<evidence type="ECO:0000256" key="1">
    <source>
        <dbReference type="ARBA" id="ARBA00004141"/>
    </source>
</evidence>
<dbReference type="WBParaSite" id="NBR_0000123501-mRNA-1">
    <property type="protein sequence ID" value="NBR_0000123501-mRNA-1"/>
    <property type="gene ID" value="NBR_0000123501"/>
</dbReference>
<evidence type="ECO:0000256" key="4">
    <source>
        <dbReference type="ARBA" id="ARBA00022692"/>
    </source>
</evidence>
<dbReference type="GO" id="GO:0043679">
    <property type="term" value="C:axon terminus"/>
    <property type="evidence" value="ECO:0007669"/>
    <property type="project" value="TreeGrafter"/>
</dbReference>
<dbReference type="FunFam" id="1.20.120.350:FF:000074">
    <property type="entry name" value="SHaW family of potassium channels"/>
    <property type="match status" value="1"/>
</dbReference>
<dbReference type="STRING" id="27835.A0A0N4XFD3"/>
<dbReference type="EMBL" id="UYSL01000886">
    <property type="protein sequence ID" value="VDL64559.1"/>
    <property type="molecule type" value="Genomic_DNA"/>
</dbReference>
<keyword evidence="7" id="KW-0630">Potassium</keyword>
<dbReference type="AlphaFoldDB" id="A0A0N4XFD3"/>
<organism evidence="17">
    <name type="scientific">Nippostrongylus brasiliensis</name>
    <name type="common">Rat hookworm</name>
    <dbReference type="NCBI Taxonomy" id="27835"/>
    <lineage>
        <taxon>Eukaryota</taxon>
        <taxon>Metazoa</taxon>
        <taxon>Ecdysozoa</taxon>
        <taxon>Nematoda</taxon>
        <taxon>Chromadorea</taxon>
        <taxon>Rhabditida</taxon>
        <taxon>Rhabditina</taxon>
        <taxon>Rhabditomorpha</taxon>
        <taxon>Strongyloidea</taxon>
        <taxon>Heligmosomidae</taxon>
        <taxon>Nippostrongylus</taxon>
    </lineage>
</organism>
<evidence type="ECO:0000256" key="8">
    <source>
        <dbReference type="ARBA" id="ARBA00022989"/>
    </source>
</evidence>
<evidence type="ECO:0000256" key="11">
    <source>
        <dbReference type="ARBA" id="ARBA00023303"/>
    </source>
</evidence>
<evidence type="ECO:0000256" key="7">
    <source>
        <dbReference type="ARBA" id="ARBA00022958"/>
    </source>
</evidence>
<dbReference type="SUPFAM" id="SSF81324">
    <property type="entry name" value="Voltage-gated potassium channels"/>
    <property type="match status" value="2"/>
</dbReference>
<dbReference type="GO" id="GO:0003676">
    <property type="term" value="F:nucleic acid binding"/>
    <property type="evidence" value="ECO:0007669"/>
    <property type="project" value="InterPro"/>
</dbReference>
<feature type="transmembrane region" description="Helical" evidence="13">
    <location>
        <begin position="386"/>
        <end position="405"/>
    </location>
</feature>
<evidence type="ECO:0000313" key="16">
    <source>
        <dbReference type="Proteomes" id="UP000271162"/>
    </source>
</evidence>
<protein>
    <submittedName>
        <fullName evidence="17">Ion_trans domain-containing protein</fullName>
    </submittedName>
</protein>
<dbReference type="InterPro" id="IPR036397">
    <property type="entry name" value="RNaseH_sf"/>
</dbReference>
<dbReference type="Gene3D" id="1.20.120.350">
    <property type="entry name" value="Voltage-gated potassium channels. Chain C"/>
    <property type="match status" value="1"/>
</dbReference>
<keyword evidence="9" id="KW-0406">Ion transport</keyword>
<evidence type="ECO:0000259" key="14">
    <source>
        <dbReference type="Pfam" id="PF00520"/>
    </source>
</evidence>
<dbReference type="FunFam" id="1.10.287.70:FF:000002">
    <property type="entry name" value="Potassium voltage-gated channel subfamily a member"/>
    <property type="match status" value="1"/>
</dbReference>
<evidence type="ECO:0000256" key="9">
    <source>
        <dbReference type="ARBA" id="ARBA00023065"/>
    </source>
</evidence>
<comment type="subcellular location">
    <subcellularLocation>
        <location evidence="1">Membrane</location>
        <topology evidence="1">Multi-pass membrane protein</topology>
    </subcellularLocation>
</comment>
<dbReference type="Gene3D" id="1.10.287.70">
    <property type="match status" value="1"/>
</dbReference>
<feature type="domain" description="Ion transport" evidence="14">
    <location>
        <begin position="12"/>
        <end position="166"/>
    </location>
</feature>
<evidence type="ECO:0000313" key="15">
    <source>
        <dbReference type="EMBL" id="VDL64559.1"/>
    </source>
</evidence>
<feature type="transmembrane region" description="Helical" evidence="13">
    <location>
        <begin position="6"/>
        <end position="28"/>
    </location>
</feature>
<evidence type="ECO:0000256" key="5">
    <source>
        <dbReference type="ARBA" id="ARBA00022826"/>
    </source>
</evidence>
<feature type="transmembrane region" description="Helical" evidence="13">
    <location>
        <begin position="354"/>
        <end position="374"/>
    </location>
</feature>
<keyword evidence="11" id="KW-0407">Ion channel</keyword>
<dbReference type="InterPro" id="IPR005821">
    <property type="entry name" value="Ion_trans_dom"/>
</dbReference>
<dbReference type="GO" id="GO:0032590">
    <property type="term" value="C:dendrite membrane"/>
    <property type="evidence" value="ECO:0007669"/>
    <property type="project" value="TreeGrafter"/>
</dbReference>
<dbReference type="GO" id="GO:0008076">
    <property type="term" value="C:voltage-gated potassium channel complex"/>
    <property type="evidence" value="ECO:0007669"/>
    <property type="project" value="InterPro"/>
</dbReference>
<keyword evidence="6" id="KW-0851">Voltage-gated channel</keyword>
<evidence type="ECO:0000256" key="10">
    <source>
        <dbReference type="ARBA" id="ARBA00023136"/>
    </source>
</evidence>
<dbReference type="GO" id="GO:0045211">
    <property type="term" value="C:postsynaptic membrane"/>
    <property type="evidence" value="ECO:0007669"/>
    <property type="project" value="TreeGrafter"/>
</dbReference>
<dbReference type="GO" id="GO:0032809">
    <property type="term" value="C:neuronal cell body membrane"/>
    <property type="evidence" value="ECO:0007669"/>
    <property type="project" value="TreeGrafter"/>
</dbReference>
<dbReference type="PANTHER" id="PTHR11537:SF234">
    <property type="entry name" value="BTB DOMAIN-CONTAINING PROTEIN"/>
    <property type="match status" value="1"/>
</dbReference>
<dbReference type="Gene3D" id="3.30.420.10">
    <property type="entry name" value="Ribonuclease H-like superfamily/Ribonuclease H"/>
    <property type="match status" value="1"/>
</dbReference>
<name>A0A0N4XFD3_NIPBR</name>
<dbReference type="PANTHER" id="PTHR11537">
    <property type="entry name" value="VOLTAGE-GATED POTASSIUM CHANNEL"/>
    <property type="match status" value="1"/>
</dbReference>
<accession>A0A0N4XFD3</accession>
<dbReference type="GO" id="GO:0001508">
    <property type="term" value="P:action potential"/>
    <property type="evidence" value="ECO:0007669"/>
    <property type="project" value="TreeGrafter"/>
</dbReference>
<evidence type="ECO:0000256" key="6">
    <source>
        <dbReference type="ARBA" id="ARBA00022882"/>
    </source>
</evidence>
<dbReference type="InterPro" id="IPR027359">
    <property type="entry name" value="Volt_channel_dom_sf"/>
</dbReference>
<evidence type="ECO:0000256" key="3">
    <source>
        <dbReference type="ARBA" id="ARBA00022538"/>
    </source>
</evidence>
<keyword evidence="3" id="KW-0633">Potassium transport</keyword>
<keyword evidence="2" id="KW-0813">Transport</keyword>
<dbReference type="InterPro" id="IPR028325">
    <property type="entry name" value="VG_K_chnl"/>
</dbReference>
<dbReference type="PRINTS" id="PR00169">
    <property type="entry name" value="KCHANNEL"/>
</dbReference>
<feature type="domain" description="Ion transport" evidence="14">
    <location>
        <begin position="350"/>
        <end position="449"/>
    </location>
</feature>
<evidence type="ECO:0000256" key="13">
    <source>
        <dbReference type="SAM" id="Phobius"/>
    </source>
</evidence>
<reference evidence="17" key="1">
    <citation type="submission" date="2017-02" db="UniProtKB">
        <authorList>
            <consortium name="WormBaseParasite"/>
        </authorList>
    </citation>
    <scope>IDENTIFICATION</scope>
</reference>
<dbReference type="GO" id="GO:0005251">
    <property type="term" value="F:delayed rectifier potassium channel activity"/>
    <property type="evidence" value="ECO:0007669"/>
    <property type="project" value="TreeGrafter"/>
</dbReference>
<evidence type="ECO:0000256" key="12">
    <source>
        <dbReference type="SAM" id="MobiDB-lite"/>
    </source>
</evidence>
<keyword evidence="5" id="KW-0631">Potassium channel</keyword>
<sequence>MLYDGAIIEVIAIISVFFLITAILVFCLKTHPGLRISEIASIGNLSREARAANHYKYRPTTLTVDKTNSKAHPGFMMVETLCNIWFTIEILARFTCCPSRIEYLKAPVNLIDIVATVTFYIDVLINTFGASADLEFFSIIRIMRLFKLTHHNSGLKILMHTFSHLIWDHKLRFNDNGCPSTEETRDYRVTSYRPLHEGHCKFAESGCSNSPEDRGSVPRNGIGCESSKKWSTGNCNYAKKRGSYSEEDPQKSKDVAEEDGKRAGNHPIECTKYSEESFSRQNDRILSPNLREAAERGGLVMRQAHPTKLMQDGAPAHKANLVQEWWRSNLTDFVAAKDWPPNSPDLNPASAKELMLLVFFLVLGVVVFASLVYYAERVEPNPNNEFQSIPIGLWWAIVTMTTIGYGDITPHTYLGRLIGSICALAGVLTIALPVPVIVSNFAMFYSHTQARSKMPKKRRGVLSVDQVKQQPHRTNGPRRHALGLEHTPLVTQAANNHISAPHSVI</sequence>
<feature type="compositionally biased region" description="Basic and acidic residues" evidence="12">
    <location>
        <begin position="248"/>
        <end position="262"/>
    </location>
</feature>
<dbReference type="Pfam" id="PF00520">
    <property type="entry name" value="Ion_trans"/>
    <property type="match status" value="2"/>
</dbReference>
<keyword evidence="10 13" id="KW-0472">Membrane</keyword>
<keyword evidence="8 13" id="KW-1133">Transmembrane helix</keyword>
<evidence type="ECO:0000256" key="2">
    <source>
        <dbReference type="ARBA" id="ARBA00022448"/>
    </source>
</evidence>